<sequence>MPSDGKEYEAHVDADVVDEKNGNAGDRADMYRMGKAQEMRRNFRFLSILGFSMILMASWEFCLSVATIGLVNGGTGGLIWMFFVCWMGFFVVNTSMAEMASIGIATDKIILFSRAPTSGGQYHWVSEFAPPKHQKLLSYLIGWMCVLGWQTSCASSAFIAGTQIQGLIILNYPDYQPSNWHGTLLTIGVAAFSVLFNTLLARKLPLIEAMVLIIHVFGFFGGLHNLQ</sequence>
<protein>
    <submittedName>
        <fullName evidence="1">Uncharacterized protein</fullName>
    </submittedName>
</protein>
<gene>
    <name evidence="1" type="ORF">NQ176_g8847</name>
</gene>
<proteinExistence type="predicted"/>
<evidence type="ECO:0000313" key="1">
    <source>
        <dbReference type="EMBL" id="KAJ2969099.1"/>
    </source>
</evidence>
<reference evidence="1" key="1">
    <citation type="submission" date="2022-08" db="EMBL/GenBank/DDBJ databases">
        <title>Genome Sequence of Lecanicillium fungicola.</title>
        <authorList>
            <person name="Buettner E."/>
        </authorList>
    </citation>
    <scope>NUCLEOTIDE SEQUENCE</scope>
    <source>
        <strain evidence="1">Babe33</strain>
    </source>
</reference>
<comment type="caution">
    <text evidence="1">The sequence shown here is derived from an EMBL/GenBank/DDBJ whole genome shotgun (WGS) entry which is preliminary data.</text>
</comment>
<accession>A0ACC1MS67</accession>
<evidence type="ECO:0000313" key="2">
    <source>
        <dbReference type="Proteomes" id="UP001143910"/>
    </source>
</evidence>
<dbReference type="Proteomes" id="UP001143910">
    <property type="component" value="Unassembled WGS sequence"/>
</dbReference>
<organism evidence="1 2">
    <name type="scientific">Zarea fungicola</name>
    <dbReference type="NCBI Taxonomy" id="93591"/>
    <lineage>
        <taxon>Eukaryota</taxon>
        <taxon>Fungi</taxon>
        <taxon>Dikarya</taxon>
        <taxon>Ascomycota</taxon>
        <taxon>Pezizomycotina</taxon>
        <taxon>Sordariomycetes</taxon>
        <taxon>Hypocreomycetidae</taxon>
        <taxon>Hypocreales</taxon>
        <taxon>Cordycipitaceae</taxon>
        <taxon>Zarea</taxon>
    </lineage>
</organism>
<dbReference type="EMBL" id="JANJQO010001825">
    <property type="protein sequence ID" value="KAJ2969099.1"/>
    <property type="molecule type" value="Genomic_DNA"/>
</dbReference>
<name>A0ACC1MS67_9HYPO</name>
<keyword evidence="2" id="KW-1185">Reference proteome</keyword>